<feature type="region of interest" description="Disordered" evidence="2">
    <location>
        <begin position="437"/>
        <end position="486"/>
    </location>
</feature>
<proteinExistence type="predicted"/>
<feature type="compositionally biased region" description="Polar residues" evidence="2">
    <location>
        <begin position="461"/>
        <end position="478"/>
    </location>
</feature>
<comment type="caution">
    <text evidence="4">The sequence shown here is derived from an EMBL/GenBank/DDBJ whole genome shotgun (WGS) entry which is preliminary data.</text>
</comment>
<sequence length="619" mass="68182">MSDFQHRAMHHDGLYSTAAVHAGHHHHQHHHAMHPPHSQATMMGHCVTTCPYEDKIIQNGAVARMVLMFIRELVEHSSHQPRQSYACPMTRCHRPFAGPLQLIQHLLSCSEVSTGEFTCDRCNHWHTFPTNDKEWEQWASVKSQQNSGNEQGQVRRKRSLGSKIKGFAGLTKRDPRKQNPAPDPQFKTEYSMDSRPSTAASSTPSTTFTSRCSEHHIGYQAQGHGNTTTFANHQKPPLLPAGVPAIDGNGLFWPGFSADQLGNIPSTVPSIAPSSTLDTSSSKAISQNTSQTTLFTPSLNGFPPSVASAHVPATMAQQHQYIFSTHPPFNGGTSPLPVQASSSAMVLDEPMTLNRADLTPTDLHSPASTENLNHGWWGNKLVIETSRPVSTTTGPGTCFQMQSPIGAIDGMMTRGVTSGLTTPTSPCRHTSPFFPIPSPSSAHPMSRALSHESMQGGMTPVYSSPGTNASHVDSLSPQTEHDPPSLPLHQRTPFEPAPEDLICDECQWKPRGVRENLKGYLRKHKNTHKGLRLSCDVTGCTKTFSRLDNLKKHKKDKHGIEDLTTTTTCVQPPKQMVEEYQAQHQHVGDEAEHKRPETVDSEIRDMSGDYSMLWPALHF</sequence>
<dbReference type="SMART" id="SM00355">
    <property type="entry name" value="ZnF_C2H2"/>
    <property type="match status" value="3"/>
</dbReference>
<evidence type="ECO:0000256" key="1">
    <source>
        <dbReference type="PROSITE-ProRule" id="PRU00042"/>
    </source>
</evidence>
<dbReference type="PROSITE" id="PS50157">
    <property type="entry name" value="ZINC_FINGER_C2H2_2"/>
    <property type="match status" value="1"/>
</dbReference>
<dbReference type="AlphaFoldDB" id="A0AAN7A5B1"/>
<reference evidence="4" key="2">
    <citation type="submission" date="2023-05" db="EMBL/GenBank/DDBJ databases">
        <authorList>
            <consortium name="Lawrence Berkeley National Laboratory"/>
            <person name="Steindorff A."/>
            <person name="Hensen N."/>
            <person name="Bonometti L."/>
            <person name="Westerberg I."/>
            <person name="Brannstrom I.O."/>
            <person name="Guillou S."/>
            <person name="Cros-Aarteil S."/>
            <person name="Calhoun S."/>
            <person name="Haridas S."/>
            <person name="Kuo A."/>
            <person name="Mondo S."/>
            <person name="Pangilinan J."/>
            <person name="Riley R."/>
            <person name="Labutti K."/>
            <person name="Andreopoulos B."/>
            <person name="Lipzen A."/>
            <person name="Chen C."/>
            <person name="Yanf M."/>
            <person name="Daum C."/>
            <person name="Ng V."/>
            <person name="Clum A."/>
            <person name="Ohm R."/>
            <person name="Martin F."/>
            <person name="Silar P."/>
            <person name="Natvig D."/>
            <person name="Lalanne C."/>
            <person name="Gautier V."/>
            <person name="Ament-Velasquez S.L."/>
            <person name="Kruys A."/>
            <person name="Hutchinson M.I."/>
            <person name="Powell A.J."/>
            <person name="Barry K."/>
            <person name="Miller A.N."/>
            <person name="Grigoriev I.V."/>
            <person name="Debuchy R."/>
            <person name="Gladieux P."/>
            <person name="Thoren M.H."/>
            <person name="Johannesson H."/>
        </authorList>
    </citation>
    <scope>NUCLEOTIDE SEQUENCE</scope>
    <source>
        <strain evidence="4">CBS 892.96</strain>
    </source>
</reference>
<evidence type="ECO:0000259" key="3">
    <source>
        <dbReference type="PROSITE" id="PS50157"/>
    </source>
</evidence>
<accession>A0AAN7A5B1</accession>
<protein>
    <recommendedName>
        <fullName evidence="3">C2H2-type domain-containing protein</fullName>
    </recommendedName>
</protein>
<feature type="domain" description="C2H2-type" evidence="3">
    <location>
        <begin position="533"/>
        <end position="563"/>
    </location>
</feature>
<dbReference type="GO" id="GO:0008270">
    <property type="term" value="F:zinc ion binding"/>
    <property type="evidence" value="ECO:0007669"/>
    <property type="project" value="UniProtKB-KW"/>
</dbReference>
<dbReference type="Proteomes" id="UP001302321">
    <property type="component" value="Unassembled WGS sequence"/>
</dbReference>
<name>A0AAN7A5B1_9PEZI</name>
<dbReference type="PROSITE" id="PS00028">
    <property type="entry name" value="ZINC_FINGER_C2H2_1"/>
    <property type="match status" value="1"/>
</dbReference>
<gene>
    <name evidence="4" type="ORF">QBC36DRAFT_50901</name>
</gene>
<evidence type="ECO:0000313" key="4">
    <source>
        <dbReference type="EMBL" id="KAK4173845.1"/>
    </source>
</evidence>
<keyword evidence="5" id="KW-1185">Reference proteome</keyword>
<evidence type="ECO:0000256" key="2">
    <source>
        <dbReference type="SAM" id="MobiDB-lite"/>
    </source>
</evidence>
<dbReference type="Gene3D" id="3.30.160.60">
    <property type="entry name" value="Classic Zinc Finger"/>
    <property type="match status" value="1"/>
</dbReference>
<evidence type="ECO:0000313" key="5">
    <source>
        <dbReference type="Proteomes" id="UP001302321"/>
    </source>
</evidence>
<feature type="compositionally biased region" description="Low complexity" evidence="2">
    <location>
        <begin position="194"/>
        <end position="210"/>
    </location>
</feature>
<keyword evidence="1" id="KW-0862">Zinc</keyword>
<reference evidence="4" key="1">
    <citation type="journal article" date="2023" name="Mol. Phylogenet. Evol.">
        <title>Genome-scale phylogeny and comparative genomics of the fungal order Sordariales.</title>
        <authorList>
            <person name="Hensen N."/>
            <person name="Bonometti L."/>
            <person name="Westerberg I."/>
            <person name="Brannstrom I.O."/>
            <person name="Guillou S."/>
            <person name="Cros-Aarteil S."/>
            <person name="Calhoun S."/>
            <person name="Haridas S."/>
            <person name="Kuo A."/>
            <person name="Mondo S."/>
            <person name="Pangilinan J."/>
            <person name="Riley R."/>
            <person name="LaButti K."/>
            <person name="Andreopoulos B."/>
            <person name="Lipzen A."/>
            <person name="Chen C."/>
            <person name="Yan M."/>
            <person name="Daum C."/>
            <person name="Ng V."/>
            <person name="Clum A."/>
            <person name="Steindorff A."/>
            <person name="Ohm R.A."/>
            <person name="Martin F."/>
            <person name="Silar P."/>
            <person name="Natvig D.O."/>
            <person name="Lalanne C."/>
            <person name="Gautier V."/>
            <person name="Ament-Velasquez S.L."/>
            <person name="Kruys A."/>
            <person name="Hutchinson M.I."/>
            <person name="Powell A.J."/>
            <person name="Barry K."/>
            <person name="Miller A.N."/>
            <person name="Grigoriev I.V."/>
            <person name="Debuchy R."/>
            <person name="Gladieux P."/>
            <person name="Hiltunen Thoren M."/>
            <person name="Johannesson H."/>
        </authorList>
    </citation>
    <scope>NUCLEOTIDE SEQUENCE</scope>
    <source>
        <strain evidence="4">CBS 892.96</strain>
    </source>
</reference>
<keyword evidence="1" id="KW-0863">Zinc-finger</keyword>
<feature type="compositionally biased region" description="Polar residues" evidence="2">
    <location>
        <begin position="140"/>
        <end position="152"/>
    </location>
</feature>
<feature type="region of interest" description="Disordered" evidence="2">
    <location>
        <begin position="140"/>
        <end position="210"/>
    </location>
</feature>
<dbReference type="InterPro" id="IPR013087">
    <property type="entry name" value="Znf_C2H2_type"/>
</dbReference>
<dbReference type="EMBL" id="MU866316">
    <property type="protein sequence ID" value="KAK4173845.1"/>
    <property type="molecule type" value="Genomic_DNA"/>
</dbReference>
<keyword evidence="1" id="KW-0479">Metal-binding</keyword>
<organism evidence="4 5">
    <name type="scientific">Triangularia setosa</name>
    <dbReference type="NCBI Taxonomy" id="2587417"/>
    <lineage>
        <taxon>Eukaryota</taxon>
        <taxon>Fungi</taxon>
        <taxon>Dikarya</taxon>
        <taxon>Ascomycota</taxon>
        <taxon>Pezizomycotina</taxon>
        <taxon>Sordariomycetes</taxon>
        <taxon>Sordariomycetidae</taxon>
        <taxon>Sordariales</taxon>
        <taxon>Podosporaceae</taxon>
        <taxon>Triangularia</taxon>
    </lineage>
</organism>